<keyword evidence="1" id="KW-0812">Transmembrane</keyword>
<evidence type="ECO:0000256" key="1">
    <source>
        <dbReference type="SAM" id="Phobius"/>
    </source>
</evidence>
<keyword evidence="3" id="KW-1185">Reference proteome</keyword>
<feature type="transmembrane region" description="Helical" evidence="1">
    <location>
        <begin position="47"/>
        <end position="64"/>
    </location>
</feature>
<feature type="transmembrane region" description="Helical" evidence="1">
    <location>
        <begin position="361"/>
        <end position="390"/>
    </location>
</feature>
<dbReference type="WBParaSite" id="ACOC_0000208701-mRNA-1">
    <property type="protein sequence ID" value="ACOC_0000208701-mRNA-1"/>
    <property type="gene ID" value="ACOC_0000208701"/>
</dbReference>
<gene>
    <name evidence="2" type="ORF">ACOC_LOCUS2088</name>
</gene>
<keyword evidence="1" id="KW-1133">Transmembrane helix</keyword>
<feature type="transmembrane region" description="Helical" evidence="1">
    <location>
        <begin position="218"/>
        <end position="239"/>
    </location>
</feature>
<evidence type="ECO:0000313" key="2">
    <source>
        <dbReference type="EMBL" id="VDM53673.1"/>
    </source>
</evidence>
<accession>A0A158PEK3</accession>
<protein>
    <submittedName>
        <fullName evidence="4">G_PROTEIN_RECEP_F1_2 domain-containing protein</fullName>
    </submittedName>
</protein>
<name>A0A158PEK3_ANGCS</name>
<feature type="transmembrane region" description="Helical" evidence="1">
    <location>
        <begin position="160"/>
        <end position="186"/>
    </location>
</feature>
<proteinExistence type="predicted"/>
<feature type="transmembrane region" description="Helical" evidence="1">
    <location>
        <begin position="330"/>
        <end position="349"/>
    </location>
</feature>
<dbReference type="OrthoDB" id="5872164at2759"/>
<dbReference type="Proteomes" id="UP000267027">
    <property type="component" value="Unassembled WGS sequence"/>
</dbReference>
<dbReference type="AlphaFoldDB" id="A0A158PEK3"/>
<keyword evidence="1" id="KW-0472">Membrane</keyword>
<reference evidence="2 3" key="2">
    <citation type="submission" date="2018-11" db="EMBL/GenBank/DDBJ databases">
        <authorList>
            <consortium name="Pathogen Informatics"/>
        </authorList>
    </citation>
    <scope>NUCLEOTIDE SEQUENCE [LARGE SCALE GENOMIC DNA]</scope>
    <source>
        <strain evidence="2 3">Costa Rica</strain>
    </source>
</reference>
<organism evidence="4">
    <name type="scientific">Angiostrongylus costaricensis</name>
    <name type="common">Nematode worm</name>
    <dbReference type="NCBI Taxonomy" id="334426"/>
    <lineage>
        <taxon>Eukaryota</taxon>
        <taxon>Metazoa</taxon>
        <taxon>Ecdysozoa</taxon>
        <taxon>Nematoda</taxon>
        <taxon>Chromadorea</taxon>
        <taxon>Rhabditida</taxon>
        <taxon>Rhabditina</taxon>
        <taxon>Rhabditomorpha</taxon>
        <taxon>Strongyloidea</taxon>
        <taxon>Metastrongylidae</taxon>
        <taxon>Angiostrongylus</taxon>
    </lineage>
</organism>
<evidence type="ECO:0000313" key="4">
    <source>
        <dbReference type="WBParaSite" id="ACOC_0000208701-mRNA-1"/>
    </source>
</evidence>
<reference evidence="4" key="1">
    <citation type="submission" date="2016-04" db="UniProtKB">
        <authorList>
            <consortium name="WormBaseParasite"/>
        </authorList>
    </citation>
    <scope>IDENTIFICATION</scope>
</reference>
<dbReference type="EMBL" id="UYYA01000375">
    <property type="protein sequence ID" value="VDM53673.1"/>
    <property type="molecule type" value="Genomic_DNA"/>
</dbReference>
<sequence>MVSPALEVMSPTNSLIRRIRRADAVGRFRARHDGYAWLFGQIHVKHLLLVTHIVFLIISLWLMWQIGVADFTGLQIPGLDGFSPFDLHHQFQFDHAQEWESIYVSTSPNIQKPYLNVSRNVASALSYLFFFSALMGFMVLSSMHGAWQRGVLVSLFRINLAFFLIPLLFCVVTLGAGFLLCCIRSFRMQLQQISESRTDQAVTFLIIDAIRFTFLPCAVMWIVYLYYVYGCVLSFLYVYRHSSDWSSLKRDIAATRGSVTAEKKACDKEVITHHPVTCCLEIGRYPSTETGALQRIPIHYMRTWSREYSFKWRTGVETHFFEKMFVVVNLHIEVLFAVLVFNGIVVATWRLLKLNMSSMSFILAVLSVIILALFIVAEMVLHIATVIYVCRRYDFKRTMSVQDIDFAVKSELNKNLTAALPAKLKYKYDCMSLLSSIEDSSKFSRISRQSPGMPVSSSNYARLRSSFLSSADRTYLSDYDALQSVFKPNDSNWSDRSSNFNSITYAIPSTCRRAQEDNHCFNLYG</sequence>
<feature type="transmembrane region" description="Helical" evidence="1">
    <location>
        <begin position="121"/>
        <end position="140"/>
    </location>
</feature>
<evidence type="ECO:0000313" key="3">
    <source>
        <dbReference type="Proteomes" id="UP000267027"/>
    </source>
</evidence>